<proteinExistence type="predicted"/>
<organism evidence="1 2">
    <name type="scientific">Coptis chinensis</name>
    <dbReference type="NCBI Taxonomy" id="261450"/>
    <lineage>
        <taxon>Eukaryota</taxon>
        <taxon>Viridiplantae</taxon>
        <taxon>Streptophyta</taxon>
        <taxon>Embryophyta</taxon>
        <taxon>Tracheophyta</taxon>
        <taxon>Spermatophyta</taxon>
        <taxon>Magnoliopsida</taxon>
        <taxon>Ranunculales</taxon>
        <taxon>Ranunculaceae</taxon>
        <taxon>Coptidoideae</taxon>
        <taxon>Coptis</taxon>
    </lineage>
</organism>
<dbReference type="EMBL" id="JADFTS010000003">
    <property type="protein sequence ID" value="KAF9617019.1"/>
    <property type="molecule type" value="Genomic_DNA"/>
</dbReference>
<keyword evidence="2" id="KW-1185">Reference proteome</keyword>
<evidence type="ECO:0000313" key="1">
    <source>
        <dbReference type="EMBL" id="KAF9617019.1"/>
    </source>
</evidence>
<evidence type="ECO:0008006" key="3">
    <source>
        <dbReference type="Google" id="ProtNLM"/>
    </source>
</evidence>
<name>A0A835M7W7_9MAGN</name>
<gene>
    <name evidence="1" type="ORF">IFM89_033089</name>
</gene>
<accession>A0A835M7W7</accession>
<comment type="caution">
    <text evidence="1">The sequence shown here is derived from an EMBL/GenBank/DDBJ whole genome shotgun (WGS) entry which is preliminary data.</text>
</comment>
<sequence length="132" mass="15822">MMRRWKANLNPLSLFLHHPKTNFALSIIIPMASSKDGKIVVENLQAGLEKLLAPFKIVKMEYYKTEIFQVWMENQHQLDLILKRQPWIVSQHILQIVPWMDIKESKEFDFNKLFIWVQLLNFPEIFQDKEIV</sequence>
<dbReference type="Proteomes" id="UP000631114">
    <property type="component" value="Unassembled WGS sequence"/>
</dbReference>
<reference evidence="1 2" key="1">
    <citation type="submission" date="2020-10" db="EMBL/GenBank/DDBJ databases">
        <title>The Coptis chinensis genome and diversification of protoberbering-type alkaloids.</title>
        <authorList>
            <person name="Wang B."/>
            <person name="Shu S."/>
            <person name="Song C."/>
            <person name="Liu Y."/>
        </authorList>
    </citation>
    <scope>NUCLEOTIDE SEQUENCE [LARGE SCALE GENOMIC DNA]</scope>
    <source>
        <strain evidence="1">HL-2020</strain>
        <tissue evidence="1">Leaf</tissue>
    </source>
</reference>
<evidence type="ECO:0000313" key="2">
    <source>
        <dbReference type="Proteomes" id="UP000631114"/>
    </source>
</evidence>
<dbReference type="AlphaFoldDB" id="A0A835M7W7"/>
<protein>
    <recommendedName>
        <fullName evidence="3">DUF4283 domain-containing protein</fullName>
    </recommendedName>
</protein>